<gene>
    <name evidence="1" type="ORF">EV420DRAFT_1695661</name>
</gene>
<evidence type="ECO:0000313" key="2">
    <source>
        <dbReference type="Proteomes" id="UP001175211"/>
    </source>
</evidence>
<dbReference type="Proteomes" id="UP001175211">
    <property type="component" value="Unassembled WGS sequence"/>
</dbReference>
<proteinExistence type="predicted"/>
<dbReference type="GeneID" id="85362960"/>
<sequence>MARIYLDSANETVISQQPGLVSEKKLEWRLAPANTKVLRLLSSDSAMPVAHRRTHYGQDNKPNLVLRDGYKTSTSRAGGTLPVSGSLSASVFLAAISYTVLVTLPHGPSLMLVISTTAGTKQLSGKSTFTTSTGVEQPTTSDHLCLRRLRNYSSWRSLEAHSYQLSLKPYWSKLLRDVIRTILSKRHGFVQNLLQRGLNVSLAIPWPGGRRQSTPIRISITTSALQMRRSKTLLAIIWDRYIWTRGNFGV</sequence>
<dbReference type="EMBL" id="JAUEPS010000027">
    <property type="protein sequence ID" value="KAK0454205.1"/>
    <property type="molecule type" value="Genomic_DNA"/>
</dbReference>
<accession>A0AA39N1Y4</accession>
<organism evidence="1 2">
    <name type="scientific">Armillaria tabescens</name>
    <name type="common">Ringless honey mushroom</name>
    <name type="synonym">Agaricus tabescens</name>
    <dbReference type="NCBI Taxonomy" id="1929756"/>
    <lineage>
        <taxon>Eukaryota</taxon>
        <taxon>Fungi</taxon>
        <taxon>Dikarya</taxon>
        <taxon>Basidiomycota</taxon>
        <taxon>Agaricomycotina</taxon>
        <taxon>Agaricomycetes</taxon>
        <taxon>Agaricomycetidae</taxon>
        <taxon>Agaricales</taxon>
        <taxon>Marasmiineae</taxon>
        <taxon>Physalacriaceae</taxon>
        <taxon>Desarmillaria</taxon>
    </lineage>
</organism>
<dbReference type="RefSeq" id="XP_060328593.1">
    <property type="nucleotide sequence ID" value="XM_060479412.1"/>
</dbReference>
<reference evidence="1" key="1">
    <citation type="submission" date="2023-06" db="EMBL/GenBank/DDBJ databases">
        <authorList>
            <consortium name="Lawrence Berkeley National Laboratory"/>
            <person name="Ahrendt S."/>
            <person name="Sahu N."/>
            <person name="Indic B."/>
            <person name="Wong-Bajracharya J."/>
            <person name="Merenyi Z."/>
            <person name="Ke H.-M."/>
            <person name="Monk M."/>
            <person name="Kocsube S."/>
            <person name="Drula E."/>
            <person name="Lipzen A."/>
            <person name="Balint B."/>
            <person name="Henrissat B."/>
            <person name="Andreopoulos B."/>
            <person name="Martin F.M."/>
            <person name="Harder C.B."/>
            <person name="Rigling D."/>
            <person name="Ford K.L."/>
            <person name="Foster G.D."/>
            <person name="Pangilinan J."/>
            <person name="Papanicolaou A."/>
            <person name="Barry K."/>
            <person name="LaButti K."/>
            <person name="Viragh M."/>
            <person name="Koriabine M."/>
            <person name="Yan M."/>
            <person name="Riley R."/>
            <person name="Champramary S."/>
            <person name="Plett K.L."/>
            <person name="Tsai I.J."/>
            <person name="Slot J."/>
            <person name="Sipos G."/>
            <person name="Plett J."/>
            <person name="Nagy L.G."/>
            <person name="Grigoriev I.V."/>
        </authorList>
    </citation>
    <scope>NUCLEOTIDE SEQUENCE</scope>
    <source>
        <strain evidence="1">CCBAS 213</strain>
    </source>
</reference>
<dbReference type="AlphaFoldDB" id="A0AA39N1Y4"/>
<name>A0AA39N1Y4_ARMTA</name>
<evidence type="ECO:0000313" key="1">
    <source>
        <dbReference type="EMBL" id="KAK0454205.1"/>
    </source>
</evidence>
<comment type="caution">
    <text evidence="1">The sequence shown here is derived from an EMBL/GenBank/DDBJ whole genome shotgun (WGS) entry which is preliminary data.</text>
</comment>
<keyword evidence="2" id="KW-1185">Reference proteome</keyword>
<protein>
    <submittedName>
        <fullName evidence="1">Uncharacterized protein</fullName>
    </submittedName>
</protein>